<name>A0ABN7BGZ1_9HEMI</name>
<keyword evidence="2" id="KW-0812">Transmembrane</keyword>
<proteinExistence type="predicted"/>
<feature type="compositionally biased region" description="Basic and acidic residues" evidence="1">
    <location>
        <begin position="54"/>
        <end position="64"/>
    </location>
</feature>
<keyword evidence="2" id="KW-0472">Membrane</keyword>
<evidence type="ECO:0000313" key="3">
    <source>
        <dbReference type="EMBL" id="BET03220.1"/>
    </source>
</evidence>
<gene>
    <name evidence="3" type="ORF">NTJ_16038</name>
</gene>
<sequence length="74" mass="8514">MEGRYLVIYMRLHRWPTFADGGNDDTNVLITAAHCACAAFIFIWCSLTTADIADNDRPTRRPTYDVDMSEQVYH</sequence>
<organism evidence="3 4">
    <name type="scientific">Nesidiocoris tenuis</name>
    <dbReference type="NCBI Taxonomy" id="355587"/>
    <lineage>
        <taxon>Eukaryota</taxon>
        <taxon>Metazoa</taxon>
        <taxon>Ecdysozoa</taxon>
        <taxon>Arthropoda</taxon>
        <taxon>Hexapoda</taxon>
        <taxon>Insecta</taxon>
        <taxon>Pterygota</taxon>
        <taxon>Neoptera</taxon>
        <taxon>Paraneoptera</taxon>
        <taxon>Hemiptera</taxon>
        <taxon>Heteroptera</taxon>
        <taxon>Panheteroptera</taxon>
        <taxon>Cimicomorpha</taxon>
        <taxon>Miridae</taxon>
        <taxon>Dicyphina</taxon>
        <taxon>Nesidiocoris</taxon>
    </lineage>
</organism>
<evidence type="ECO:0000256" key="2">
    <source>
        <dbReference type="SAM" id="Phobius"/>
    </source>
</evidence>
<reference evidence="3 4" key="1">
    <citation type="submission" date="2023-09" db="EMBL/GenBank/DDBJ databases">
        <title>Nesidiocoris tenuis whole genome shotgun sequence.</title>
        <authorList>
            <person name="Shibata T."/>
            <person name="Shimoda M."/>
            <person name="Kobayashi T."/>
            <person name="Uehara T."/>
        </authorList>
    </citation>
    <scope>NUCLEOTIDE SEQUENCE [LARGE SCALE GENOMIC DNA]</scope>
    <source>
        <strain evidence="3 4">Japan</strain>
    </source>
</reference>
<keyword evidence="4" id="KW-1185">Reference proteome</keyword>
<accession>A0ABN7BGZ1</accession>
<feature type="transmembrane region" description="Helical" evidence="2">
    <location>
        <begin position="28"/>
        <end position="47"/>
    </location>
</feature>
<dbReference type="Proteomes" id="UP001307889">
    <property type="component" value="Chromosome 15"/>
</dbReference>
<evidence type="ECO:0000313" key="4">
    <source>
        <dbReference type="Proteomes" id="UP001307889"/>
    </source>
</evidence>
<evidence type="ECO:0000256" key="1">
    <source>
        <dbReference type="SAM" id="MobiDB-lite"/>
    </source>
</evidence>
<protein>
    <submittedName>
        <fullName evidence="3">Uncharacterized protein</fullName>
    </submittedName>
</protein>
<dbReference type="EMBL" id="AP028923">
    <property type="protein sequence ID" value="BET03220.1"/>
    <property type="molecule type" value="Genomic_DNA"/>
</dbReference>
<keyword evidence="2" id="KW-1133">Transmembrane helix</keyword>
<feature type="region of interest" description="Disordered" evidence="1">
    <location>
        <begin position="54"/>
        <end position="74"/>
    </location>
</feature>